<dbReference type="OrthoDB" id="10066767at2759"/>
<organism evidence="1 2">
    <name type="scientific">Eumeta variegata</name>
    <name type="common">Bagworm moth</name>
    <name type="synonym">Eumeta japonica</name>
    <dbReference type="NCBI Taxonomy" id="151549"/>
    <lineage>
        <taxon>Eukaryota</taxon>
        <taxon>Metazoa</taxon>
        <taxon>Ecdysozoa</taxon>
        <taxon>Arthropoda</taxon>
        <taxon>Hexapoda</taxon>
        <taxon>Insecta</taxon>
        <taxon>Pterygota</taxon>
        <taxon>Neoptera</taxon>
        <taxon>Endopterygota</taxon>
        <taxon>Lepidoptera</taxon>
        <taxon>Glossata</taxon>
        <taxon>Ditrysia</taxon>
        <taxon>Tineoidea</taxon>
        <taxon>Psychidae</taxon>
        <taxon>Oiketicinae</taxon>
        <taxon>Eumeta</taxon>
    </lineage>
</organism>
<reference evidence="1 2" key="1">
    <citation type="journal article" date="2019" name="Commun. Biol.">
        <title>The bagworm genome reveals a unique fibroin gene that provides high tensile strength.</title>
        <authorList>
            <person name="Kono N."/>
            <person name="Nakamura H."/>
            <person name="Ohtoshi R."/>
            <person name="Tomita M."/>
            <person name="Numata K."/>
            <person name="Arakawa K."/>
        </authorList>
    </citation>
    <scope>NUCLEOTIDE SEQUENCE [LARGE SCALE GENOMIC DNA]</scope>
</reference>
<accession>A0A4C1XNX0</accession>
<dbReference type="Proteomes" id="UP000299102">
    <property type="component" value="Unassembled WGS sequence"/>
</dbReference>
<name>A0A4C1XNX0_EUMVA</name>
<comment type="caution">
    <text evidence="1">The sequence shown here is derived from an EMBL/GenBank/DDBJ whole genome shotgun (WGS) entry which is preliminary data.</text>
</comment>
<gene>
    <name evidence="1" type="ORF">EVAR_47231_1</name>
</gene>
<dbReference type="EMBL" id="BGZK01000934">
    <property type="protein sequence ID" value="GBP65626.1"/>
    <property type="molecule type" value="Genomic_DNA"/>
</dbReference>
<evidence type="ECO:0000313" key="1">
    <source>
        <dbReference type="EMBL" id="GBP65626.1"/>
    </source>
</evidence>
<protein>
    <submittedName>
        <fullName evidence="1">Uncharacterized protein</fullName>
    </submittedName>
</protein>
<dbReference type="AlphaFoldDB" id="A0A4C1XNX0"/>
<proteinExistence type="predicted"/>
<evidence type="ECO:0000313" key="2">
    <source>
        <dbReference type="Proteomes" id="UP000299102"/>
    </source>
</evidence>
<keyword evidence="2" id="KW-1185">Reference proteome</keyword>
<sequence length="83" mass="9791">MAYVQTSYVARRTSISEHEKIIKCTLDKFTSTMKYRWFDFSAEQSQEEPDLIKMARFLEREAERCSAYTPPETVTQPKEDTIT</sequence>